<evidence type="ECO:0000256" key="4">
    <source>
        <dbReference type="ARBA" id="ARBA00022723"/>
    </source>
</evidence>
<dbReference type="GO" id="GO:0005507">
    <property type="term" value="F:copper ion binding"/>
    <property type="evidence" value="ECO:0007669"/>
    <property type="project" value="InterPro"/>
</dbReference>
<dbReference type="PRINTS" id="PR00767">
    <property type="entry name" value="DBMONOXGNASE"/>
</dbReference>
<dbReference type="PANTHER" id="PTHR10157:SF23">
    <property type="entry name" value="MOXD1 HOMOLOG 1"/>
    <property type="match status" value="1"/>
</dbReference>
<evidence type="ECO:0000256" key="1">
    <source>
        <dbReference type="ARBA" id="ARBA00001973"/>
    </source>
</evidence>
<dbReference type="Proteomes" id="UP000085678">
    <property type="component" value="Unplaced"/>
</dbReference>
<dbReference type="RefSeq" id="XP_013392613.1">
    <property type="nucleotide sequence ID" value="XM_013537159.1"/>
</dbReference>
<dbReference type="InterPro" id="IPR045266">
    <property type="entry name" value="DOH_DOMON"/>
</dbReference>
<keyword evidence="7" id="KW-0186">Copper</keyword>
<dbReference type="GO" id="GO:0042420">
    <property type="term" value="P:dopamine catabolic process"/>
    <property type="evidence" value="ECO:0007669"/>
    <property type="project" value="TreeGrafter"/>
</dbReference>
<dbReference type="FunFam" id="2.60.120.310:FF:000004">
    <property type="entry name" value="DBH-like monooxygenase protein 1"/>
    <property type="match status" value="1"/>
</dbReference>
<accession>A0A1S3I5H6</accession>
<dbReference type="Gene3D" id="2.60.120.230">
    <property type="match status" value="1"/>
</dbReference>
<dbReference type="PANTHER" id="PTHR10157">
    <property type="entry name" value="DOPAMINE BETA HYDROXYLASE RELATED"/>
    <property type="match status" value="1"/>
</dbReference>
<evidence type="ECO:0000256" key="8">
    <source>
        <dbReference type="ARBA" id="ARBA00023033"/>
    </source>
</evidence>
<dbReference type="SMART" id="SM00664">
    <property type="entry name" value="DoH"/>
    <property type="match status" value="1"/>
</dbReference>
<sequence>MGATEFFRWDFKFICILLATYLNRAATVQDSGDASLFTLHTALRDGDYYVRWKVNGEYITFETTARTTGYVALGFSTNGGMAGSDIIIGWVNDGEVIIQDYHAIGEEQPLLDESQDVEVLGGTDNGTFTTLRFRRKLETCDDNDYTITEGTVRLLWAFRDGDPDPAIGPQYHVTNRGAKSAYLLNPVKKEDVEPLPDDTYAIDIINDKVHIQNKTDTTYWCQGFKLPEFNGIHHLIRIEPIIQPGHEALIHHINVYGCFHDLNQTDLHLKGGVCNTDNMPDDFKQCKVLIMGWAFGGEAHSFPPHVGFPLGGPDDPQFVKLEVHYDNPTLRGDYVDSSGLRFIMTPRRRQYDAGILLTGVSITRGFFFIPPHFESFYASGQCSSASMSEAMASQPDGIKVFAVCLHTHLTGTGVWLRHIRDGVELPNIIADDHYDFNYQGLHYLNKEVTVLPNDTLVSTCRHKTTDRNNITWGGYKIREEMCFTFPLYYPRIPKWQNCVSMPSQIDQIKIVPDVKFTPLRNIYVNISEPKEFGGDQFLNAMENGVDWTNPKTREMFQQIARNATQIEISNGTVRIVPAYKITTPYKPLQKNCPVTSQTMSSAPSFSCLSWIVLIASALLFSFKFQEY</sequence>
<keyword evidence="9" id="KW-0472">Membrane</keyword>
<protein>
    <submittedName>
        <fullName evidence="15 16">DBH-like monooxygenase protein 1</fullName>
    </submittedName>
</protein>
<dbReference type="OrthoDB" id="10003276at2759"/>
<name>A0A1S3I5H6_LINAN</name>
<dbReference type="InterPro" id="IPR005018">
    <property type="entry name" value="DOMON_domain"/>
</dbReference>
<dbReference type="InterPro" id="IPR000323">
    <property type="entry name" value="Cu2_ascorb_mOase_N"/>
</dbReference>
<dbReference type="GO" id="GO:0005615">
    <property type="term" value="C:extracellular space"/>
    <property type="evidence" value="ECO:0007669"/>
    <property type="project" value="TreeGrafter"/>
</dbReference>
<dbReference type="GO" id="GO:0004500">
    <property type="term" value="F:dopamine beta-monooxygenase activity"/>
    <property type="evidence" value="ECO:0007669"/>
    <property type="project" value="InterPro"/>
</dbReference>
<keyword evidence="14" id="KW-1185">Reference proteome</keyword>
<evidence type="ECO:0000256" key="11">
    <source>
        <dbReference type="ARBA" id="ARBA00023180"/>
    </source>
</evidence>
<feature type="signal peptide" evidence="12">
    <location>
        <begin position="1"/>
        <end position="25"/>
    </location>
</feature>
<dbReference type="InterPro" id="IPR036939">
    <property type="entry name" value="Cu2_ascorb_mOase_N_sf"/>
</dbReference>
<dbReference type="InterPro" id="IPR014784">
    <property type="entry name" value="Cu2_ascorb_mOase-like_C"/>
</dbReference>
<evidence type="ECO:0000313" key="14">
    <source>
        <dbReference type="Proteomes" id="UP000085678"/>
    </source>
</evidence>
<evidence type="ECO:0000256" key="7">
    <source>
        <dbReference type="ARBA" id="ARBA00023008"/>
    </source>
</evidence>
<dbReference type="CDD" id="cd09631">
    <property type="entry name" value="DOMON_DOH"/>
    <property type="match status" value="1"/>
</dbReference>
<keyword evidence="4" id="KW-0479">Metal-binding</keyword>
<dbReference type="RefSeq" id="XP_013392614.1">
    <property type="nucleotide sequence ID" value="XM_013537160.1"/>
</dbReference>
<dbReference type="KEGG" id="lak:106160535"/>
<dbReference type="FunFam" id="2.60.40.1210:FF:000001">
    <property type="entry name" value="Monooxygenase, DBH-like 1, like"/>
    <property type="match status" value="1"/>
</dbReference>
<keyword evidence="6" id="KW-0560">Oxidoreductase</keyword>
<dbReference type="SUPFAM" id="SSF49742">
    <property type="entry name" value="PHM/PNGase F"/>
    <property type="match status" value="2"/>
</dbReference>
<dbReference type="GeneID" id="106160535"/>
<evidence type="ECO:0000256" key="12">
    <source>
        <dbReference type="SAM" id="SignalP"/>
    </source>
</evidence>
<dbReference type="Gene3D" id="2.60.40.1210">
    <property type="entry name" value="Cellobiose dehydrogenase, cytochrome domain"/>
    <property type="match status" value="1"/>
</dbReference>
<dbReference type="Pfam" id="PF01082">
    <property type="entry name" value="Cu2_monooxygen"/>
    <property type="match status" value="1"/>
</dbReference>
<dbReference type="AlphaFoldDB" id="A0A1S3I5H6"/>
<dbReference type="InterPro" id="IPR028460">
    <property type="entry name" value="Tbh/DBH"/>
</dbReference>
<keyword evidence="11" id="KW-0325">Glycoprotein</keyword>
<feature type="chain" id="PRO_5014545794" evidence="12">
    <location>
        <begin position="26"/>
        <end position="627"/>
    </location>
</feature>
<evidence type="ECO:0000313" key="16">
    <source>
        <dbReference type="RefSeq" id="XP_013392614.1"/>
    </source>
</evidence>
<comment type="subcellular location">
    <subcellularLocation>
        <location evidence="2">Membrane</location>
    </subcellularLocation>
</comment>
<feature type="domain" description="DOMON" evidence="13">
    <location>
        <begin position="46"/>
        <end position="159"/>
    </location>
</feature>
<dbReference type="Gene3D" id="2.60.120.310">
    <property type="entry name" value="Copper type II, ascorbate-dependent monooxygenase, N-terminal domain"/>
    <property type="match status" value="1"/>
</dbReference>
<dbReference type="GO" id="GO:0030667">
    <property type="term" value="C:secretory granule membrane"/>
    <property type="evidence" value="ECO:0007669"/>
    <property type="project" value="TreeGrafter"/>
</dbReference>
<evidence type="ECO:0000256" key="3">
    <source>
        <dbReference type="ARBA" id="ARBA00010676"/>
    </source>
</evidence>
<evidence type="ECO:0000256" key="9">
    <source>
        <dbReference type="ARBA" id="ARBA00023136"/>
    </source>
</evidence>
<keyword evidence="10" id="KW-1015">Disulfide bond</keyword>
<organism evidence="14 16">
    <name type="scientific">Lingula anatina</name>
    <name type="common">Brachiopod</name>
    <name type="synonym">Lingula unguis</name>
    <dbReference type="NCBI Taxonomy" id="7574"/>
    <lineage>
        <taxon>Eukaryota</taxon>
        <taxon>Metazoa</taxon>
        <taxon>Spiralia</taxon>
        <taxon>Lophotrochozoa</taxon>
        <taxon>Brachiopoda</taxon>
        <taxon>Linguliformea</taxon>
        <taxon>Lingulata</taxon>
        <taxon>Lingulida</taxon>
        <taxon>Linguloidea</taxon>
        <taxon>Lingulidae</taxon>
        <taxon>Lingula</taxon>
    </lineage>
</organism>
<dbReference type="InterPro" id="IPR024548">
    <property type="entry name" value="Cu2_monoox_C"/>
</dbReference>
<evidence type="ECO:0000256" key="5">
    <source>
        <dbReference type="ARBA" id="ARBA00022729"/>
    </source>
</evidence>
<evidence type="ECO:0000256" key="10">
    <source>
        <dbReference type="ARBA" id="ARBA00023157"/>
    </source>
</evidence>
<dbReference type="FunFam" id="2.60.120.230:FF:000001">
    <property type="entry name" value="Monooxygenase, DBH-like 1"/>
    <property type="match status" value="1"/>
</dbReference>
<dbReference type="Pfam" id="PF03351">
    <property type="entry name" value="DOMON"/>
    <property type="match status" value="1"/>
</dbReference>
<keyword evidence="8" id="KW-0503">Monooxygenase</keyword>
<dbReference type="PROSITE" id="PS50836">
    <property type="entry name" value="DOMON"/>
    <property type="match status" value="1"/>
</dbReference>
<gene>
    <name evidence="15 16" type="primary">LOC106160535</name>
</gene>
<dbReference type="GO" id="GO:0042421">
    <property type="term" value="P:norepinephrine biosynthetic process"/>
    <property type="evidence" value="ECO:0007669"/>
    <property type="project" value="TreeGrafter"/>
</dbReference>
<reference evidence="15 16" key="1">
    <citation type="submission" date="2025-04" db="UniProtKB">
        <authorList>
            <consortium name="RefSeq"/>
        </authorList>
    </citation>
    <scope>IDENTIFICATION</scope>
    <source>
        <tissue evidence="15 16">Gonads</tissue>
    </source>
</reference>
<dbReference type="Pfam" id="PF03712">
    <property type="entry name" value="Cu2_monoox_C"/>
    <property type="match status" value="1"/>
</dbReference>
<evidence type="ECO:0000256" key="6">
    <source>
        <dbReference type="ARBA" id="ARBA00023002"/>
    </source>
</evidence>
<dbReference type="InterPro" id="IPR000945">
    <property type="entry name" value="DBH-like"/>
</dbReference>
<keyword evidence="5 12" id="KW-0732">Signal</keyword>
<comment type="cofactor">
    <cofactor evidence="1">
        <name>Cu(2+)</name>
        <dbReference type="ChEBI" id="CHEBI:29036"/>
    </cofactor>
</comment>
<dbReference type="InterPro" id="IPR008977">
    <property type="entry name" value="PHM/PNGase_F_dom_sf"/>
</dbReference>
<proteinExistence type="inferred from homology"/>
<dbReference type="SUPFAM" id="SSF49344">
    <property type="entry name" value="CBD9-like"/>
    <property type="match status" value="1"/>
</dbReference>
<evidence type="ECO:0000313" key="15">
    <source>
        <dbReference type="RefSeq" id="XP_013392613.1"/>
    </source>
</evidence>
<evidence type="ECO:0000259" key="13">
    <source>
        <dbReference type="PROSITE" id="PS50836"/>
    </source>
</evidence>
<comment type="similarity">
    <text evidence="3">Belongs to the copper type II ascorbate-dependent monooxygenase family.</text>
</comment>
<dbReference type="GO" id="GO:0006589">
    <property type="term" value="P:octopamine biosynthetic process"/>
    <property type="evidence" value="ECO:0007669"/>
    <property type="project" value="TreeGrafter"/>
</dbReference>
<evidence type="ECO:0000256" key="2">
    <source>
        <dbReference type="ARBA" id="ARBA00004370"/>
    </source>
</evidence>